<keyword evidence="3" id="KW-1185">Reference proteome</keyword>
<dbReference type="AlphaFoldDB" id="A0A7J6WP44"/>
<dbReference type="GO" id="GO:0004523">
    <property type="term" value="F:RNA-DNA hybrid ribonuclease activity"/>
    <property type="evidence" value="ECO:0007669"/>
    <property type="project" value="InterPro"/>
</dbReference>
<dbReference type="Pfam" id="PF13456">
    <property type="entry name" value="RVT_3"/>
    <property type="match status" value="1"/>
</dbReference>
<dbReference type="OrthoDB" id="1938131at2759"/>
<dbReference type="GO" id="GO:0003676">
    <property type="term" value="F:nucleic acid binding"/>
    <property type="evidence" value="ECO:0007669"/>
    <property type="project" value="InterPro"/>
</dbReference>
<gene>
    <name evidence="2" type="ORF">FRX31_012513</name>
</gene>
<feature type="domain" description="RNase H type-1" evidence="1">
    <location>
        <begin position="50"/>
        <end position="96"/>
    </location>
</feature>
<evidence type="ECO:0000259" key="1">
    <source>
        <dbReference type="Pfam" id="PF13456"/>
    </source>
</evidence>
<protein>
    <recommendedName>
        <fullName evidence="1">RNase H type-1 domain-containing protein</fullName>
    </recommendedName>
</protein>
<dbReference type="InterPro" id="IPR002156">
    <property type="entry name" value="RNaseH_domain"/>
</dbReference>
<dbReference type="InterPro" id="IPR012337">
    <property type="entry name" value="RNaseH-like_sf"/>
</dbReference>
<dbReference type="EMBL" id="JABWDY010014042">
    <property type="protein sequence ID" value="KAF5197902.1"/>
    <property type="molecule type" value="Genomic_DNA"/>
</dbReference>
<dbReference type="Gene3D" id="3.30.420.10">
    <property type="entry name" value="Ribonuclease H-like superfamily/Ribonuclease H"/>
    <property type="match status" value="1"/>
</dbReference>
<reference evidence="2 3" key="1">
    <citation type="submission" date="2020-06" db="EMBL/GenBank/DDBJ databases">
        <title>Transcriptomic and genomic resources for Thalictrum thalictroides and T. hernandezii: Facilitating candidate gene discovery in an emerging model plant lineage.</title>
        <authorList>
            <person name="Arias T."/>
            <person name="Riano-Pachon D.M."/>
            <person name="Di Stilio V.S."/>
        </authorList>
    </citation>
    <scope>NUCLEOTIDE SEQUENCE [LARGE SCALE GENOMIC DNA]</scope>
    <source>
        <strain evidence="3">cv. WT478/WT964</strain>
        <tissue evidence="2">Leaves</tissue>
    </source>
</reference>
<dbReference type="SUPFAM" id="SSF53098">
    <property type="entry name" value="Ribonuclease H-like"/>
    <property type="match status" value="1"/>
</dbReference>
<sequence>MPAPCRLCEGKMAHPKGIQEHLVVEYFTQAQVGYLKQHAYGGMGVGTCYYADFAAIIDGVKIAAEQGWSNLWVEADSKAAIKSFQTNTAHWKLKAEWEEIKRKVSNVLLTVIRRQLGKPPYNLPIENTDTVYYRLVQF</sequence>
<dbReference type="Proteomes" id="UP000554482">
    <property type="component" value="Unassembled WGS sequence"/>
</dbReference>
<proteinExistence type="predicted"/>
<organism evidence="2 3">
    <name type="scientific">Thalictrum thalictroides</name>
    <name type="common">Rue-anemone</name>
    <name type="synonym">Anemone thalictroides</name>
    <dbReference type="NCBI Taxonomy" id="46969"/>
    <lineage>
        <taxon>Eukaryota</taxon>
        <taxon>Viridiplantae</taxon>
        <taxon>Streptophyta</taxon>
        <taxon>Embryophyta</taxon>
        <taxon>Tracheophyta</taxon>
        <taxon>Spermatophyta</taxon>
        <taxon>Magnoliopsida</taxon>
        <taxon>Ranunculales</taxon>
        <taxon>Ranunculaceae</taxon>
        <taxon>Thalictroideae</taxon>
        <taxon>Thalictrum</taxon>
    </lineage>
</organism>
<evidence type="ECO:0000313" key="3">
    <source>
        <dbReference type="Proteomes" id="UP000554482"/>
    </source>
</evidence>
<accession>A0A7J6WP44</accession>
<name>A0A7J6WP44_THATH</name>
<evidence type="ECO:0000313" key="2">
    <source>
        <dbReference type="EMBL" id="KAF5197902.1"/>
    </source>
</evidence>
<dbReference type="InterPro" id="IPR036397">
    <property type="entry name" value="RNaseH_sf"/>
</dbReference>
<comment type="caution">
    <text evidence="2">The sequence shown here is derived from an EMBL/GenBank/DDBJ whole genome shotgun (WGS) entry which is preliminary data.</text>
</comment>